<dbReference type="Gene3D" id="3.30.780.10">
    <property type="entry name" value="SUI1-like domain"/>
    <property type="match status" value="1"/>
</dbReference>
<evidence type="ECO:0000256" key="4">
    <source>
        <dbReference type="SAM" id="MobiDB-lite"/>
    </source>
</evidence>
<dbReference type="Pfam" id="PF01253">
    <property type="entry name" value="SUI1"/>
    <property type="match status" value="1"/>
</dbReference>
<dbReference type="PANTHER" id="PTHR12789:SF0">
    <property type="entry name" value="DENSITY-REGULATED PROTEIN"/>
    <property type="match status" value="1"/>
</dbReference>
<feature type="compositionally biased region" description="Pro residues" evidence="4">
    <location>
        <begin position="17"/>
        <end position="27"/>
    </location>
</feature>
<comment type="caution">
    <text evidence="6">The sequence shown here is derived from an EMBL/GenBank/DDBJ whole genome shotgun (WGS) entry which is preliminary data.</text>
</comment>
<evidence type="ECO:0000256" key="3">
    <source>
        <dbReference type="ARBA" id="ARBA00022917"/>
    </source>
</evidence>
<dbReference type="SUPFAM" id="SSF55159">
    <property type="entry name" value="eIF1-like"/>
    <property type="match status" value="1"/>
</dbReference>
<dbReference type="AlphaFoldDB" id="A0A7C1FFM4"/>
<dbReference type="InterPro" id="IPR001950">
    <property type="entry name" value="SUI1"/>
</dbReference>
<dbReference type="InterPro" id="IPR005872">
    <property type="entry name" value="SUI1_arc_bac"/>
</dbReference>
<keyword evidence="6" id="KW-0396">Initiation factor</keyword>
<dbReference type="PANTHER" id="PTHR12789">
    <property type="entry name" value="DENSITY-REGULATED PROTEIN HOMOLOG"/>
    <property type="match status" value="1"/>
</dbReference>
<gene>
    <name evidence="6" type="ORF">ENQ20_08675</name>
</gene>
<organism evidence="6">
    <name type="scientific">Caldilinea aerophila</name>
    <dbReference type="NCBI Taxonomy" id="133453"/>
    <lineage>
        <taxon>Bacteria</taxon>
        <taxon>Bacillati</taxon>
        <taxon>Chloroflexota</taxon>
        <taxon>Caldilineae</taxon>
        <taxon>Caldilineales</taxon>
        <taxon>Caldilineaceae</taxon>
        <taxon>Caldilinea</taxon>
    </lineage>
</organism>
<sequence length="109" mass="11710">MPDRNRRLVYSTEPEPEPAPQPRPQSPPLRQQPVRVALERKGRGGKSVSVITGISAAPVELEALCKTLKNRLGAGGAVKDGSIEIQGDQRDKIVAILQEMGYQAKKAGG</sequence>
<dbReference type="GO" id="GO:0002188">
    <property type="term" value="P:translation reinitiation"/>
    <property type="evidence" value="ECO:0007669"/>
    <property type="project" value="TreeGrafter"/>
</dbReference>
<dbReference type="InterPro" id="IPR050318">
    <property type="entry name" value="DENR/SUI1_TIF"/>
</dbReference>
<evidence type="ECO:0000256" key="2">
    <source>
        <dbReference type="ARBA" id="ARBA00022845"/>
    </source>
</evidence>
<dbReference type="GO" id="GO:0003729">
    <property type="term" value="F:mRNA binding"/>
    <property type="evidence" value="ECO:0007669"/>
    <property type="project" value="TreeGrafter"/>
</dbReference>
<proteinExistence type="inferred from homology"/>
<dbReference type="PROSITE" id="PS50296">
    <property type="entry name" value="SUI1"/>
    <property type="match status" value="1"/>
</dbReference>
<protein>
    <submittedName>
        <fullName evidence="6">Translation initiation factor</fullName>
    </submittedName>
</protein>
<evidence type="ECO:0000313" key="6">
    <source>
        <dbReference type="EMBL" id="HDX31557.1"/>
    </source>
</evidence>
<reference evidence="6" key="1">
    <citation type="journal article" date="2020" name="mSystems">
        <title>Genome- and Community-Level Interaction Insights into Carbon Utilization and Element Cycling Functions of Hydrothermarchaeota in Hydrothermal Sediment.</title>
        <authorList>
            <person name="Zhou Z."/>
            <person name="Liu Y."/>
            <person name="Xu W."/>
            <person name="Pan J."/>
            <person name="Luo Z.H."/>
            <person name="Li M."/>
        </authorList>
    </citation>
    <scope>NUCLEOTIDE SEQUENCE [LARGE SCALE GENOMIC DNA]</scope>
    <source>
        <strain evidence="6">SpSt-289</strain>
    </source>
</reference>
<evidence type="ECO:0000256" key="1">
    <source>
        <dbReference type="ARBA" id="ARBA00005422"/>
    </source>
</evidence>
<dbReference type="GO" id="GO:0003743">
    <property type="term" value="F:translation initiation factor activity"/>
    <property type="evidence" value="ECO:0007669"/>
    <property type="project" value="UniProtKB-KW"/>
</dbReference>
<comment type="similarity">
    <text evidence="1">Belongs to the SUI1 family.</text>
</comment>
<dbReference type="GO" id="GO:0001731">
    <property type="term" value="P:formation of translation preinitiation complex"/>
    <property type="evidence" value="ECO:0007669"/>
    <property type="project" value="TreeGrafter"/>
</dbReference>
<accession>A0A7C1FFM4</accession>
<feature type="region of interest" description="Disordered" evidence="4">
    <location>
        <begin position="1"/>
        <end position="31"/>
    </location>
</feature>
<dbReference type="CDD" id="cd11567">
    <property type="entry name" value="YciH_like"/>
    <property type="match status" value="1"/>
</dbReference>
<dbReference type="GO" id="GO:0006417">
    <property type="term" value="P:regulation of translation"/>
    <property type="evidence" value="ECO:0007669"/>
    <property type="project" value="UniProtKB-KW"/>
</dbReference>
<keyword evidence="3" id="KW-0648">Protein biosynthesis</keyword>
<dbReference type="EMBL" id="DSMG01000084">
    <property type="protein sequence ID" value="HDX31557.1"/>
    <property type="molecule type" value="Genomic_DNA"/>
</dbReference>
<keyword evidence="2" id="KW-0810">Translation regulation</keyword>
<dbReference type="InterPro" id="IPR036877">
    <property type="entry name" value="SUI1_dom_sf"/>
</dbReference>
<dbReference type="PIRSF" id="PIRSF037511">
    <property type="entry name" value="Transl_init_SUI1_pro"/>
    <property type="match status" value="1"/>
</dbReference>
<name>A0A7C1FFM4_9CHLR</name>
<feature type="domain" description="SUI1" evidence="5">
    <location>
        <begin position="41"/>
        <end position="101"/>
    </location>
</feature>
<evidence type="ECO:0000259" key="5">
    <source>
        <dbReference type="PROSITE" id="PS50296"/>
    </source>
</evidence>